<dbReference type="AlphaFoldDB" id="A0A0D0BGM6"/>
<evidence type="ECO:0000313" key="2">
    <source>
        <dbReference type="Proteomes" id="UP000053593"/>
    </source>
</evidence>
<name>A0A0D0BGM6_9AGAR</name>
<dbReference type="HOGENOM" id="CLU_2454964_0_0_1"/>
<accession>A0A0D0BGM6</accession>
<gene>
    <name evidence="1" type="ORF">GYMLUDRAFT_924408</name>
</gene>
<dbReference type="Proteomes" id="UP000053593">
    <property type="component" value="Unassembled WGS sequence"/>
</dbReference>
<reference evidence="1 2" key="1">
    <citation type="submission" date="2014-04" db="EMBL/GenBank/DDBJ databases">
        <title>Evolutionary Origins and Diversification of the Mycorrhizal Mutualists.</title>
        <authorList>
            <consortium name="DOE Joint Genome Institute"/>
            <consortium name="Mycorrhizal Genomics Consortium"/>
            <person name="Kohler A."/>
            <person name="Kuo A."/>
            <person name="Nagy L.G."/>
            <person name="Floudas D."/>
            <person name="Copeland A."/>
            <person name="Barry K.W."/>
            <person name="Cichocki N."/>
            <person name="Veneault-Fourrey C."/>
            <person name="LaButti K."/>
            <person name="Lindquist E.A."/>
            <person name="Lipzen A."/>
            <person name="Lundell T."/>
            <person name="Morin E."/>
            <person name="Murat C."/>
            <person name="Riley R."/>
            <person name="Ohm R."/>
            <person name="Sun H."/>
            <person name="Tunlid A."/>
            <person name="Henrissat B."/>
            <person name="Grigoriev I.V."/>
            <person name="Hibbett D.S."/>
            <person name="Martin F."/>
        </authorList>
    </citation>
    <scope>NUCLEOTIDE SEQUENCE [LARGE SCALE GENOMIC DNA]</scope>
    <source>
        <strain evidence="1 2">FD-317 M1</strain>
    </source>
</reference>
<protein>
    <submittedName>
        <fullName evidence="1">Uncharacterized protein</fullName>
    </submittedName>
</protein>
<keyword evidence="2" id="KW-1185">Reference proteome</keyword>
<evidence type="ECO:0000313" key="1">
    <source>
        <dbReference type="EMBL" id="KIK53871.1"/>
    </source>
</evidence>
<proteinExistence type="predicted"/>
<dbReference type="EMBL" id="KN834823">
    <property type="protein sequence ID" value="KIK53871.1"/>
    <property type="molecule type" value="Genomic_DNA"/>
</dbReference>
<sequence>MTLPRPAFTRCRNQRGRRYDGHFSSYRVIPVRRNKVMQNYVAPVEVIVKDGKKSWFDGVVGYRICLTHRRSSVRARVEPVLMNSFCYYF</sequence>
<organism evidence="1 2">
    <name type="scientific">Collybiopsis luxurians FD-317 M1</name>
    <dbReference type="NCBI Taxonomy" id="944289"/>
    <lineage>
        <taxon>Eukaryota</taxon>
        <taxon>Fungi</taxon>
        <taxon>Dikarya</taxon>
        <taxon>Basidiomycota</taxon>
        <taxon>Agaricomycotina</taxon>
        <taxon>Agaricomycetes</taxon>
        <taxon>Agaricomycetidae</taxon>
        <taxon>Agaricales</taxon>
        <taxon>Marasmiineae</taxon>
        <taxon>Omphalotaceae</taxon>
        <taxon>Collybiopsis</taxon>
        <taxon>Collybiopsis luxurians</taxon>
    </lineage>
</organism>